<name>A0A8H6MR66_9PEZI</name>
<feature type="domain" description="DUF7102" evidence="2">
    <location>
        <begin position="650"/>
        <end position="821"/>
    </location>
</feature>
<feature type="region of interest" description="Disordered" evidence="1">
    <location>
        <begin position="586"/>
        <end position="644"/>
    </location>
</feature>
<organism evidence="4 5">
    <name type="scientific">Colletotrichum sojae</name>
    <dbReference type="NCBI Taxonomy" id="2175907"/>
    <lineage>
        <taxon>Eukaryota</taxon>
        <taxon>Fungi</taxon>
        <taxon>Dikarya</taxon>
        <taxon>Ascomycota</taxon>
        <taxon>Pezizomycotina</taxon>
        <taxon>Sordariomycetes</taxon>
        <taxon>Hypocreomycetidae</taxon>
        <taxon>Glomerellales</taxon>
        <taxon>Glomerellaceae</taxon>
        <taxon>Colletotrichum</taxon>
        <taxon>Colletotrichum orchidearum species complex</taxon>
    </lineage>
</organism>
<feature type="domain" description="SAM-like" evidence="3">
    <location>
        <begin position="831"/>
        <end position="891"/>
    </location>
</feature>
<dbReference type="InterPro" id="IPR057559">
    <property type="entry name" value="SAM_6"/>
</dbReference>
<reference evidence="4 5" key="1">
    <citation type="journal article" date="2020" name="Phytopathology">
        <title>Genome Sequence Resources of Colletotrichum truncatum, C. plurivorum, C. musicola, and C. sojae: Four Species Pathogenic to Soybean (Glycine max).</title>
        <authorList>
            <person name="Rogerio F."/>
            <person name="Boufleur T.R."/>
            <person name="Ciampi-Guillardi M."/>
            <person name="Sukno S.A."/>
            <person name="Thon M.R."/>
            <person name="Massola Junior N.S."/>
            <person name="Baroncelli R."/>
        </authorList>
    </citation>
    <scope>NUCLEOTIDE SEQUENCE [LARGE SCALE GENOMIC DNA]</scope>
    <source>
        <strain evidence="4 5">LFN0009</strain>
    </source>
</reference>
<protein>
    <submittedName>
        <fullName evidence="4">Uncharacterized protein</fullName>
    </submittedName>
</protein>
<evidence type="ECO:0000313" key="5">
    <source>
        <dbReference type="Proteomes" id="UP000652219"/>
    </source>
</evidence>
<proteinExistence type="predicted"/>
<accession>A0A8H6MR66</accession>
<evidence type="ECO:0000313" key="4">
    <source>
        <dbReference type="EMBL" id="KAF6805939.1"/>
    </source>
</evidence>
<feature type="compositionally biased region" description="Low complexity" evidence="1">
    <location>
        <begin position="604"/>
        <end position="630"/>
    </location>
</feature>
<evidence type="ECO:0000259" key="3">
    <source>
        <dbReference type="Pfam" id="PF23395"/>
    </source>
</evidence>
<gene>
    <name evidence="4" type="ORF">CSOJ01_09162</name>
</gene>
<feature type="compositionally biased region" description="Basic residues" evidence="1">
    <location>
        <begin position="550"/>
        <end position="559"/>
    </location>
</feature>
<dbReference type="Pfam" id="PF23394">
    <property type="entry name" value="DUF7102"/>
    <property type="match status" value="1"/>
</dbReference>
<dbReference type="InterPro" id="IPR055528">
    <property type="entry name" value="DUF7102"/>
</dbReference>
<comment type="caution">
    <text evidence="4">The sequence shown here is derived from an EMBL/GenBank/DDBJ whole genome shotgun (WGS) entry which is preliminary data.</text>
</comment>
<sequence>MEEPTPREYALSRRLFVDRDKHFPTRTDAIFQSITKSPYFSSASDDDFADLPEFKVPDLVFQPETDGLREGNIDELASNAVGVGASDDLLKLALEASVPHNRFCHAVRRLDLPSLRSDPRHDVKALNKIISEVKHHDFFRRPNTLPLEPVDDTLDEGLAIPRSAVHFHDQLTRGAEPDELDFSEEDLAYVVESVSQDWTEKDLQDLISLELGPIRERVQSMTPPLVATAFETSSSPEPFIPDGDVCKIHTFSDPSSLLDADLGEAEKALEVYSFEQDFVDDSAMFFASTPEDDLEPPTTKQSVEDFKMESPVLHMLEKSPSPANEEASCKELIKSVSDMLPSPTIGPQDRIEDGDSEFLEQFNLLIESIAADMNMRAEQEQIQEADATARMQPPVMDFSVPGPEWAMAASNALEMFQWIRKQYGDQFKPPPWRRNRAEDLKLKWSLLPLGFRDVDTREIVGDLKLLSQLLPLKAAPTLTSAGFVGKRCGLKVFNHDDEDEVPVPKGDDAPELILYEPADGLLELTRKRKLSLLTDGESVEPCSPTVEHKSRTKSRKRRGTSGGGLLLGGDESDGARKLLDNYLKLRPPKESKWPRPGAFPPTPEKSASSSSTTGRSSQKPLKAPAPQQQLHVRSPTAPCPDPAPLEGQAQIVISTGIPRNVLNALQRNLPDIDLVDRDFNRYNTWAWSPGSTKRIEVVSPLAFEADIIPSPKTGIIATKIVEVCQKPKPDAACKVSPIQERMARVAPLYEQLIILVTEGNPTEEYIGPLSAASLHAYNSFVGAASALSSPTGCSITVMYLGGGNKTLEKWICALVSTHVRENPPNTRNLLIEDETEWELFLRRAGFNMYAAQLVISAVKGMCRGETGVAPLVRFLRMAPAERARALAEFLGGAGAGQAPGEGVVGRVSARLG</sequence>
<evidence type="ECO:0000256" key="1">
    <source>
        <dbReference type="SAM" id="MobiDB-lite"/>
    </source>
</evidence>
<dbReference type="Pfam" id="PF23395">
    <property type="entry name" value="SAM_6"/>
    <property type="match status" value="1"/>
</dbReference>
<dbReference type="AlphaFoldDB" id="A0A8H6MR66"/>
<feature type="region of interest" description="Disordered" evidence="1">
    <location>
        <begin position="535"/>
        <end position="572"/>
    </location>
</feature>
<keyword evidence="5" id="KW-1185">Reference proteome</keyword>
<evidence type="ECO:0000259" key="2">
    <source>
        <dbReference type="Pfam" id="PF23394"/>
    </source>
</evidence>
<dbReference type="EMBL" id="WIGN01000170">
    <property type="protein sequence ID" value="KAF6805939.1"/>
    <property type="molecule type" value="Genomic_DNA"/>
</dbReference>
<dbReference type="Proteomes" id="UP000652219">
    <property type="component" value="Unassembled WGS sequence"/>
</dbReference>